<dbReference type="InterPro" id="IPR036465">
    <property type="entry name" value="vWFA_dom_sf"/>
</dbReference>
<feature type="compositionally biased region" description="Low complexity" evidence="5">
    <location>
        <begin position="399"/>
        <end position="408"/>
    </location>
</feature>
<dbReference type="PROSITE" id="PS50234">
    <property type="entry name" value="VWFA"/>
    <property type="match status" value="1"/>
</dbReference>
<evidence type="ECO:0000256" key="2">
    <source>
        <dbReference type="ARBA" id="ARBA00022525"/>
    </source>
</evidence>
<feature type="compositionally biased region" description="Low complexity" evidence="5">
    <location>
        <begin position="132"/>
        <end position="148"/>
    </location>
</feature>
<feature type="region of interest" description="Disordered" evidence="5">
    <location>
        <begin position="396"/>
        <end position="418"/>
    </location>
</feature>
<evidence type="ECO:0000256" key="6">
    <source>
        <dbReference type="SAM" id="Phobius"/>
    </source>
</evidence>
<keyword evidence="3 7" id="KW-0732">Signal</keyword>
<keyword evidence="6" id="KW-1133">Transmembrane helix</keyword>
<keyword evidence="2" id="KW-0964">Secreted</keyword>
<feature type="signal peptide" evidence="7">
    <location>
        <begin position="1"/>
        <end position="43"/>
    </location>
</feature>
<accession>A0A6A8V3X5</accession>
<dbReference type="NCBIfam" id="TIGR01167">
    <property type="entry name" value="LPXTG_anchor"/>
    <property type="match status" value="1"/>
</dbReference>
<keyword evidence="1" id="KW-0134">Cell wall</keyword>
<dbReference type="AlphaFoldDB" id="A0A6A8V3X5"/>
<evidence type="ECO:0000313" key="10">
    <source>
        <dbReference type="EMBL" id="MTS00486.1"/>
    </source>
</evidence>
<evidence type="ECO:0000256" key="7">
    <source>
        <dbReference type="SAM" id="SignalP"/>
    </source>
</evidence>
<evidence type="ECO:0000256" key="5">
    <source>
        <dbReference type="SAM" id="MobiDB-lite"/>
    </source>
</evidence>
<dbReference type="SMART" id="SM00327">
    <property type="entry name" value="VWA"/>
    <property type="match status" value="1"/>
</dbReference>
<feature type="domain" description="Gram-positive cocci surface proteins LPxTG" evidence="9">
    <location>
        <begin position="454"/>
        <end position="488"/>
    </location>
</feature>
<sequence length="488" mass="52299">MIEKSLLKRGRILKKYTISRKRTLTLASVVLGTVFTGTTIASADDVAPSTTQAAPAATTAAKSPITAATEEINAKANTPVVPADKAKTGDVIAVDVKKTGPATKTDGADTTTTSTATIKTTSLADQDTPVGTSKPVSSTKTATSTKETADYTETTTETVNKTTVVEVTKEADVINKKEVQGTSDIVFVIDKSTSMDSHINDTMKNVETFVRNLSAKNIQARLGLVAFERSDRIQYFDFNGSKFTTDPESFISALKTIKTYGGYENTTVPLRHIATSEDYNWGTGTNNHRFAFVITDEPIDMNTPYKNPLPSKEETLQSLKAANISLTVVGRTVDQSDFAPLVNGTNGLYLDIRKNFGDLLNVQFANKVVETVQKGRVFKVQTDKYELISKTHRVAKAKPQTPSIQTPATPTPTPQKPAVVTPVKPAVFTPAKNEPAKTAVYIAPAALPQKEASLPNTGSKNSIALTTLGLGLLSMGAAFGLSRKTKKD</sequence>
<keyword evidence="6" id="KW-0812">Transmembrane</keyword>
<dbReference type="InterPro" id="IPR019931">
    <property type="entry name" value="LPXTG_anchor"/>
</dbReference>
<organism evidence="10">
    <name type="scientific">Streptococcus parasanguinis</name>
    <dbReference type="NCBI Taxonomy" id="1318"/>
    <lineage>
        <taxon>Bacteria</taxon>
        <taxon>Bacillati</taxon>
        <taxon>Bacillota</taxon>
        <taxon>Bacilli</taxon>
        <taxon>Lactobacillales</taxon>
        <taxon>Streptococcaceae</taxon>
        <taxon>Streptococcus</taxon>
    </lineage>
</organism>
<proteinExistence type="predicted"/>
<dbReference type="PROSITE" id="PS50847">
    <property type="entry name" value="GRAM_POS_ANCHORING"/>
    <property type="match status" value="1"/>
</dbReference>
<dbReference type="CDD" id="cd00198">
    <property type="entry name" value="vWFA"/>
    <property type="match status" value="1"/>
</dbReference>
<feature type="region of interest" description="Disordered" evidence="5">
    <location>
        <begin position="120"/>
        <end position="148"/>
    </location>
</feature>
<name>A0A6A8V3X5_STRPA</name>
<dbReference type="GO" id="GO:0005737">
    <property type="term" value="C:cytoplasm"/>
    <property type="evidence" value="ECO:0007669"/>
    <property type="project" value="TreeGrafter"/>
</dbReference>
<feature type="domain" description="VWFA" evidence="8">
    <location>
        <begin position="184"/>
        <end position="368"/>
    </location>
</feature>
<keyword evidence="6" id="KW-0472">Membrane</keyword>
<dbReference type="SUPFAM" id="SSF53300">
    <property type="entry name" value="vWA-like"/>
    <property type="match status" value="1"/>
</dbReference>
<dbReference type="PANTHER" id="PTHR47763:SF1">
    <property type="entry name" value="DUF659 DOMAIN-CONTAINING PROTEIN"/>
    <property type="match status" value="1"/>
</dbReference>
<dbReference type="InterPro" id="IPR002035">
    <property type="entry name" value="VWF_A"/>
</dbReference>
<reference evidence="10" key="1">
    <citation type="journal article" date="2019" name="Nat. Med.">
        <title>A library of human gut bacterial isolates paired with longitudinal multiomics data enables mechanistic microbiome research.</title>
        <authorList>
            <person name="Poyet M."/>
            <person name="Groussin M."/>
            <person name="Gibbons S.M."/>
            <person name="Avila-Pacheco J."/>
            <person name="Jiang X."/>
            <person name="Kearney S.M."/>
            <person name="Perrotta A.R."/>
            <person name="Berdy B."/>
            <person name="Zhao S."/>
            <person name="Lieberman T.D."/>
            <person name="Swanson P.K."/>
            <person name="Smith M."/>
            <person name="Roesemann S."/>
            <person name="Alexander J.E."/>
            <person name="Rich S.A."/>
            <person name="Livny J."/>
            <person name="Vlamakis H."/>
            <person name="Clish C."/>
            <person name="Bullock K."/>
            <person name="Deik A."/>
            <person name="Scott J."/>
            <person name="Pierce K.A."/>
            <person name="Xavier R.J."/>
            <person name="Alm E.J."/>
        </authorList>
    </citation>
    <scope>NUCLEOTIDE SEQUENCE</scope>
    <source>
        <strain evidence="10">BIOML-A6</strain>
    </source>
</reference>
<evidence type="ECO:0000259" key="8">
    <source>
        <dbReference type="PROSITE" id="PS50234"/>
    </source>
</evidence>
<keyword evidence="4" id="KW-0572">Peptidoglycan-anchor</keyword>
<comment type="caution">
    <text evidence="10">The sequence shown here is derived from an EMBL/GenBank/DDBJ whole genome shotgun (WGS) entry which is preliminary data.</text>
</comment>
<gene>
    <name evidence="10" type="ORF">GMC90_01275</name>
</gene>
<dbReference type="Gene3D" id="3.40.50.410">
    <property type="entry name" value="von Willebrand factor, type A domain"/>
    <property type="match status" value="1"/>
</dbReference>
<dbReference type="EMBL" id="WMZE01000001">
    <property type="protein sequence ID" value="MTS00486.1"/>
    <property type="molecule type" value="Genomic_DNA"/>
</dbReference>
<protein>
    <submittedName>
        <fullName evidence="10">VWA domain-containing protein</fullName>
    </submittedName>
</protein>
<evidence type="ECO:0000256" key="1">
    <source>
        <dbReference type="ARBA" id="ARBA00022512"/>
    </source>
</evidence>
<dbReference type="PANTHER" id="PTHR47763">
    <property type="entry name" value="ALPHA-PROTEIN KINASE VWKA"/>
    <property type="match status" value="1"/>
</dbReference>
<evidence type="ECO:0000256" key="4">
    <source>
        <dbReference type="ARBA" id="ARBA00023088"/>
    </source>
</evidence>
<feature type="transmembrane region" description="Helical" evidence="6">
    <location>
        <begin position="463"/>
        <end position="482"/>
    </location>
</feature>
<evidence type="ECO:0000256" key="3">
    <source>
        <dbReference type="ARBA" id="ARBA00022729"/>
    </source>
</evidence>
<feature type="chain" id="PRO_5025617103" evidence="7">
    <location>
        <begin position="44"/>
        <end position="488"/>
    </location>
</feature>
<dbReference type="Pfam" id="PF00092">
    <property type="entry name" value="VWA"/>
    <property type="match status" value="1"/>
</dbReference>
<dbReference type="GO" id="GO:0004674">
    <property type="term" value="F:protein serine/threonine kinase activity"/>
    <property type="evidence" value="ECO:0007669"/>
    <property type="project" value="TreeGrafter"/>
</dbReference>
<dbReference type="InterPro" id="IPR052969">
    <property type="entry name" value="Thr-specific_kinase-like"/>
</dbReference>
<evidence type="ECO:0000259" key="9">
    <source>
        <dbReference type="PROSITE" id="PS50847"/>
    </source>
</evidence>
<dbReference type="Pfam" id="PF00746">
    <property type="entry name" value="Gram_pos_anchor"/>
    <property type="match status" value="1"/>
</dbReference>